<feature type="transmembrane region" description="Helical" evidence="1">
    <location>
        <begin position="150"/>
        <end position="170"/>
    </location>
</feature>
<keyword evidence="1" id="KW-1133">Transmembrane helix</keyword>
<feature type="transmembrane region" description="Helical" evidence="1">
    <location>
        <begin position="106"/>
        <end position="129"/>
    </location>
</feature>
<dbReference type="InterPro" id="IPR006938">
    <property type="entry name" value="DUF624"/>
</dbReference>
<accession>A0A9D2S9N6</accession>
<evidence type="ECO:0000313" key="2">
    <source>
        <dbReference type="EMBL" id="HJB79442.1"/>
    </source>
</evidence>
<dbReference type="EMBL" id="DWXO01000004">
    <property type="protein sequence ID" value="HJB79442.1"/>
    <property type="molecule type" value="Genomic_DNA"/>
</dbReference>
<gene>
    <name evidence="2" type="ORF">H9712_00480</name>
</gene>
<organism evidence="2 3">
    <name type="scientific">Candidatus Flavonifractor intestinigallinarum</name>
    <dbReference type="NCBI Taxonomy" id="2838586"/>
    <lineage>
        <taxon>Bacteria</taxon>
        <taxon>Bacillati</taxon>
        <taxon>Bacillota</taxon>
        <taxon>Clostridia</taxon>
        <taxon>Eubacteriales</taxon>
        <taxon>Oscillospiraceae</taxon>
        <taxon>Flavonifractor</taxon>
    </lineage>
</organism>
<proteinExistence type="predicted"/>
<feature type="transmembrane region" description="Helical" evidence="1">
    <location>
        <begin position="176"/>
        <end position="193"/>
    </location>
</feature>
<name>A0A9D2S9N6_9FIRM</name>
<comment type="caution">
    <text evidence="2">The sequence shown here is derived from an EMBL/GenBank/DDBJ whole genome shotgun (WGS) entry which is preliminary data.</text>
</comment>
<feature type="transmembrane region" description="Helical" evidence="1">
    <location>
        <begin position="75"/>
        <end position="94"/>
    </location>
</feature>
<protein>
    <submittedName>
        <fullName evidence="2">YesL family protein</fullName>
    </submittedName>
</protein>
<feature type="transmembrane region" description="Helical" evidence="1">
    <location>
        <begin position="22"/>
        <end position="55"/>
    </location>
</feature>
<dbReference type="Pfam" id="PF04854">
    <property type="entry name" value="DUF624"/>
    <property type="match status" value="1"/>
</dbReference>
<sequence length="215" mass="24123">MAMGIFNPEHGIYRLTEKIADLLILSVFWLVCSIPLVTLGSATTALYNTVVRCILGDERNSWALFFRTFKQNFKVGALTSLVVVPLVAVLVILHEVLYQMALTDDVGYTLFFAYRVFLLLPIGFLCYLFPVLSRFTFQVSGLLANCGKLAIAHLPSTVLMAIIAFGALILCSNVPILVMLLPTVVTCLHAFLLERIFRPYIQEQQPDEDEEEENE</sequence>
<dbReference type="Proteomes" id="UP000823921">
    <property type="component" value="Unassembled WGS sequence"/>
</dbReference>
<reference evidence="2" key="2">
    <citation type="submission" date="2021-04" db="EMBL/GenBank/DDBJ databases">
        <authorList>
            <person name="Gilroy R."/>
        </authorList>
    </citation>
    <scope>NUCLEOTIDE SEQUENCE</scope>
    <source>
        <strain evidence="2">CHK192-8294</strain>
    </source>
</reference>
<dbReference type="AlphaFoldDB" id="A0A9D2S9N6"/>
<reference evidence="2" key="1">
    <citation type="journal article" date="2021" name="PeerJ">
        <title>Extensive microbial diversity within the chicken gut microbiome revealed by metagenomics and culture.</title>
        <authorList>
            <person name="Gilroy R."/>
            <person name="Ravi A."/>
            <person name="Getino M."/>
            <person name="Pursley I."/>
            <person name="Horton D.L."/>
            <person name="Alikhan N.F."/>
            <person name="Baker D."/>
            <person name="Gharbi K."/>
            <person name="Hall N."/>
            <person name="Watson M."/>
            <person name="Adriaenssens E.M."/>
            <person name="Foster-Nyarko E."/>
            <person name="Jarju S."/>
            <person name="Secka A."/>
            <person name="Antonio M."/>
            <person name="Oren A."/>
            <person name="Chaudhuri R.R."/>
            <person name="La Ragione R."/>
            <person name="Hildebrand F."/>
            <person name="Pallen M.J."/>
        </authorList>
    </citation>
    <scope>NUCLEOTIDE SEQUENCE</scope>
    <source>
        <strain evidence="2">CHK192-8294</strain>
    </source>
</reference>
<keyword evidence="1" id="KW-0812">Transmembrane</keyword>
<keyword evidence="1" id="KW-0472">Membrane</keyword>
<evidence type="ECO:0000313" key="3">
    <source>
        <dbReference type="Proteomes" id="UP000823921"/>
    </source>
</evidence>
<evidence type="ECO:0000256" key="1">
    <source>
        <dbReference type="SAM" id="Phobius"/>
    </source>
</evidence>